<evidence type="ECO:0000313" key="1">
    <source>
        <dbReference type="EMBL" id="STO07394.1"/>
    </source>
</evidence>
<dbReference type="InterPro" id="IPR035903">
    <property type="entry name" value="HesB-like_dom_sf"/>
</dbReference>
<protein>
    <submittedName>
        <fullName evidence="1">Iron-sulphur cluster biosynthesis</fullName>
    </submittedName>
</protein>
<dbReference type="EMBL" id="UGGP01000001">
    <property type="protein sequence ID" value="STO07394.1"/>
    <property type="molecule type" value="Genomic_DNA"/>
</dbReference>
<dbReference type="Gene3D" id="2.60.300.12">
    <property type="entry name" value="HesB-like domain"/>
    <property type="match status" value="1"/>
</dbReference>
<dbReference type="Proteomes" id="UP000254060">
    <property type="component" value="Unassembled WGS sequence"/>
</dbReference>
<dbReference type="OrthoDB" id="2355011at2"/>
<dbReference type="RefSeq" id="WP_029334488.1">
    <property type="nucleotide sequence ID" value="NZ_UGGP01000001.1"/>
</dbReference>
<evidence type="ECO:0000313" key="2">
    <source>
        <dbReference type="Proteomes" id="UP000254060"/>
    </source>
</evidence>
<sequence length="92" mass="9702">MNVTNEAIDFMKAALTEEETKAVRICTETGCCGPTLGLVVAAPEATDDVKDFDGLTFAVAKDAETMAENVTLDVESTEDGASLVLRGLQQTC</sequence>
<accession>A0A377FS49</accession>
<dbReference type="SUPFAM" id="SSF89360">
    <property type="entry name" value="HesB-like domain"/>
    <property type="match status" value="1"/>
</dbReference>
<dbReference type="STRING" id="1397694.GCA_000702585_01255"/>
<gene>
    <name evidence="1" type="ORF">NCTC13163_00740</name>
</gene>
<reference evidence="1 2" key="1">
    <citation type="submission" date="2018-06" db="EMBL/GenBank/DDBJ databases">
        <authorList>
            <consortium name="Pathogen Informatics"/>
            <person name="Doyle S."/>
        </authorList>
    </citation>
    <scope>NUCLEOTIDE SEQUENCE [LARGE SCALE GENOMIC DNA]</scope>
    <source>
        <strain evidence="1 2">NCTC13163</strain>
    </source>
</reference>
<proteinExistence type="predicted"/>
<organism evidence="1 2">
    <name type="scientific">Exiguobacterium aurantiacum</name>
    <dbReference type="NCBI Taxonomy" id="33987"/>
    <lineage>
        <taxon>Bacteria</taxon>
        <taxon>Bacillati</taxon>
        <taxon>Bacillota</taxon>
        <taxon>Bacilli</taxon>
        <taxon>Bacillales</taxon>
        <taxon>Bacillales Family XII. Incertae Sedis</taxon>
        <taxon>Exiguobacterium</taxon>
    </lineage>
</organism>
<dbReference type="AlphaFoldDB" id="A0A377FS49"/>
<name>A0A377FS49_9BACL</name>